<gene>
    <name evidence="1" type="ORF">CLV37_109183</name>
</gene>
<evidence type="ECO:0000313" key="2">
    <source>
        <dbReference type="Proteomes" id="UP000238083"/>
    </source>
</evidence>
<keyword evidence="2" id="KW-1185">Reference proteome</keyword>
<dbReference type="AlphaFoldDB" id="A0A2T0R0Z0"/>
<protein>
    <submittedName>
        <fullName evidence="1">Uncharacterized protein</fullName>
    </submittedName>
</protein>
<reference evidence="1 2" key="1">
    <citation type="submission" date="2018-03" db="EMBL/GenBank/DDBJ databases">
        <title>Genomic Encyclopedia of Archaeal and Bacterial Type Strains, Phase II (KMG-II): from individual species to whole genera.</title>
        <authorList>
            <person name="Goeker M."/>
        </authorList>
    </citation>
    <scope>NUCLEOTIDE SEQUENCE [LARGE SCALE GENOMIC DNA]</scope>
    <source>
        <strain evidence="1 2">DSM 19711</strain>
    </source>
</reference>
<comment type="caution">
    <text evidence="1">The sequence shown here is derived from an EMBL/GenBank/DDBJ whole genome shotgun (WGS) entry which is preliminary data.</text>
</comment>
<name>A0A2T0R0Z0_9ACTN</name>
<dbReference type="OrthoDB" id="3538329at2"/>
<organism evidence="1 2">
    <name type="scientific">Kineococcus rhizosphaerae</name>
    <dbReference type="NCBI Taxonomy" id="559628"/>
    <lineage>
        <taxon>Bacteria</taxon>
        <taxon>Bacillati</taxon>
        <taxon>Actinomycetota</taxon>
        <taxon>Actinomycetes</taxon>
        <taxon>Kineosporiales</taxon>
        <taxon>Kineosporiaceae</taxon>
        <taxon>Kineococcus</taxon>
    </lineage>
</organism>
<dbReference type="EMBL" id="PVZF01000009">
    <property type="protein sequence ID" value="PRY12995.1"/>
    <property type="molecule type" value="Genomic_DNA"/>
</dbReference>
<accession>A0A2T0R0Z0</accession>
<dbReference type="RefSeq" id="WP_106212926.1">
    <property type="nucleotide sequence ID" value="NZ_PVZF01000009.1"/>
</dbReference>
<proteinExistence type="predicted"/>
<evidence type="ECO:0000313" key="1">
    <source>
        <dbReference type="EMBL" id="PRY12995.1"/>
    </source>
</evidence>
<dbReference type="Proteomes" id="UP000238083">
    <property type="component" value="Unassembled WGS sequence"/>
</dbReference>
<sequence>MSSHPADQHADLHRGLLAVLRGGPAGGAVDGRAPEPGPAPATVSLVPRTATSRHQLAVDTVLGGAPVLVDVGAQGPVLLVGLLTALAAAGRRVRLLPGASTEAAREELGRLGLAHLLAGTAEDVARRGADLPPTDPNRWLNLLRDLDARNRSWFTAREGAPSRFEALAGLAALRAEHLHPPLLPAAAAWTAADRARVVTLLDRGPAGPGAGPDPLAGASDEQVAAVADALETLPGLLERTAGFVERLQRLGWRGPDTVDGLDVAVAVLARVEDVQRTYVAAALHTDLDQARAILARQPRSLLSGEERERRRELKRLSALRHDGGSFGTADVDALAAVHWAWGEHANGTPAVLPDRADLVALLASLRRDLGRVREVLDVPADPPVAHLAELAGTVRAAAAAARARQDRAAVAVDGLDDLAAAVPSGATTDEVARLVEGTTWRAVGEAPEPGGGSVEDLAEEFRRLDDLRRARAVRELQLALSGARAHAVLVGDDAGQDAGPDAGPADVPVDVLVVDDAHRADAARLAQLAEGARQVVLLGSGDGAPDAAWARARQLLPVVSLELPLRRSALHDTVAEALRAAGPAVGDDPASGLVLTEGDTRLRVDVEDALAALRVQDREVALPALRRAEGVPYRVLRVADWFGDHRGTTRRVVEAFRALEPAAPAGPVAPVVPPAPVDTFPRGLGSAEDAHRAVSEFLTALGGGNPNIDQTPVAVVDAAIALSYADLGTQAGDQAVLDAAMDLLTYRRRGVKVLRAFKDSLQRSKKRMRGAGVKVS</sequence>